<gene>
    <name evidence="8" type="ORF">WJX84_007883</name>
</gene>
<organism evidence="8 9">
    <name type="scientific">Apatococcus fuscideae</name>
    <dbReference type="NCBI Taxonomy" id="2026836"/>
    <lineage>
        <taxon>Eukaryota</taxon>
        <taxon>Viridiplantae</taxon>
        <taxon>Chlorophyta</taxon>
        <taxon>core chlorophytes</taxon>
        <taxon>Trebouxiophyceae</taxon>
        <taxon>Chlorellales</taxon>
        <taxon>Chlorellaceae</taxon>
        <taxon>Apatococcus</taxon>
    </lineage>
</organism>
<evidence type="ECO:0000256" key="4">
    <source>
        <dbReference type="ARBA" id="ARBA00022692"/>
    </source>
</evidence>
<feature type="transmembrane region" description="Helical" evidence="7">
    <location>
        <begin position="49"/>
        <end position="69"/>
    </location>
</feature>
<feature type="transmembrane region" description="Helical" evidence="7">
    <location>
        <begin position="517"/>
        <end position="540"/>
    </location>
</feature>
<keyword evidence="4 7" id="KW-0812">Transmembrane</keyword>
<feature type="transmembrane region" description="Helical" evidence="7">
    <location>
        <begin position="464"/>
        <end position="497"/>
    </location>
</feature>
<feature type="transmembrane region" description="Helical" evidence="7">
    <location>
        <begin position="167"/>
        <end position="185"/>
    </location>
</feature>
<evidence type="ECO:0000313" key="8">
    <source>
        <dbReference type="EMBL" id="KAK9859856.1"/>
    </source>
</evidence>
<accession>A0AAW1SVY4</accession>
<dbReference type="InterPro" id="IPR045035">
    <property type="entry name" value="YSL-like"/>
</dbReference>
<feature type="transmembrane region" description="Helical" evidence="7">
    <location>
        <begin position="226"/>
        <end position="244"/>
    </location>
</feature>
<keyword evidence="5 7" id="KW-1133">Transmembrane helix</keyword>
<dbReference type="Proteomes" id="UP001485043">
    <property type="component" value="Unassembled WGS sequence"/>
</dbReference>
<keyword evidence="6 7" id="KW-0472">Membrane</keyword>
<feature type="transmembrane region" description="Helical" evidence="7">
    <location>
        <begin position="76"/>
        <end position="98"/>
    </location>
</feature>
<evidence type="ECO:0000256" key="7">
    <source>
        <dbReference type="SAM" id="Phobius"/>
    </source>
</evidence>
<feature type="transmembrane region" description="Helical" evidence="7">
    <location>
        <begin position="552"/>
        <end position="568"/>
    </location>
</feature>
<feature type="transmembrane region" description="Helical" evidence="7">
    <location>
        <begin position="400"/>
        <end position="423"/>
    </location>
</feature>
<dbReference type="GO" id="GO:0016020">
    <property type="term" value="C:membrane"/>
    <property type="evidence" value="ECO:0007669"/>
    <property type="project" value="UniProtKB-SubCell"/>
</dbReference>
<dbReference type="GO" id="GO:0035673">
    <property type="term" value="F:oligopeptide transmembrane transporter activity"/>
    <property type="evidence" value="ECO:0007669"/>
    <property type="project" value="InterPro"/>
</dbReference>
<dbReference type="InterPro" id="IPR004813">
    <property type="entry name" value="OPT"/>
</dbReference>
<feature type="transmembrane region" description="Helical" evidence="7">
    <location>
        <begin position="326"/>
        <end position="347"/>
    </location>
</feature>
<dbReference type="Pfam" id="PF03169">
    <property type="entry name" value="OPT"/>
    <property type="match status" value="1"/>
</dbReference>
<dbReference type="EMBL" id="JALJOV010000861">
    <property type="protein sequence ID" value="KAK9859856.1"/>
    <property type="molecule type" value="Genomic_DNA"/>
</dbReference>
<keyword evidence="9" id="KW-1185">Reference proteome</keyword>
<sequence length="692" mass="74544">MPASSPEQVGEAHLLRLRREPLLRSSDDAEQGSFTTQANTWPGPWQEQITLRAAALGAILVFITTTISLRGTLSNSGLGGSLAVPSGLLGFCLLQSYVRAVRCLGWSQHPLSAQENTVLQTCGVSGAALSQFIQVFLSLDHQSYVNVGPTTPGNSAVGLREPSLRELFPIIFLIGFLGNGLLVAFRRLFIIDMHLPFPSSTAVGVLINSLYSESGQDMARRQTRKFLNWFAAAFVFQAFGWFFQGSGKGSCGFMHFPTFGLTALKHSWNFNFQLMYVGIGMLCPHAVSWSMLAGAVLSTGIAWPLLSTQAGIWYPDGLGKYSFSGIFAYQVLIAVALWVGDGVYNFCKIIFVFYKKLQEVQLSDMDAEILHRKEQEAGRQLAESYQERQNRVKIFERDSVPWYLGLSLYILLLGVATACIPHVYPEVPWYFVVVAGVLTPACALANAFGTALVDQNYSSTYAKLAMFGFASWGGGGGGGVTAGITMGALVWCIAFSATEMLQDFRTGFLTCTSGRSMVAAQLLGSLIGCVVAPLTFMMFWNAFPIQVPGGQWLVPFATIYRGIAVLGVSGTSSLPKHCLLLSAAAFCSAIVLNAVRDWGPPKMRRFLPIPTALAIPFYVGAFIAVDFCVGSLVKHAWMLGGPAHAAQLIPAAATGLIAGDGLWALPAALLAIIGLQPPICMTFMRAVTAAGH</sequence>
<dbReference type="PANTHER" id="PTHR31645:SF0">
    <property type="entry name" value="OLIGOPEPTIDE TRANSPORTER YGL114W-RELATED"/>
    <property type="match status" value="1"/>
</dbReference>
<evidence type="ECO:0000256" key="3">
    <source>
        <dbReference type="ARBA" id="ARBA00022448"/>
    </source>
</evidence>
<proteinExistence type="inferred from homology"/>
<evidence type="ECO:0000256" key="2">
    <source>
        <dbReference type="ARBA" id="ARBA00010276"/>
    </source>
</evidence>
<feature type="transmembrane region" description="Helical" evidence="7">
    <location>
        <begin position="429"/>
        <end position="452"/>
    </location>
</feature>
<feature type="transmembrane region" description="Helical" evidence="7">
    <location>
        <begin position="607"/>
        <end position="633"/>
    </location>
</feature>
<evidence type="ECO:0000256" key="1">
    <source>
        <dbReference type="ARBA" id="ARBA00004141"/>
    </source>
</evidence>
<comment type="subcellular location">
    <subcellularLocation>
        <location evidence="1">Membrane</location>
        <topology evidence="1">Multi-pass membrane protein</topology>
    </subcellularLocation>
</comment>
<name>A0AAW1SVY4_9CHLO</name>
<evidence type="ECO:0000256" key="5">
    <source>
        <dbReference type="ARBA" id="ARBA00022989"/>
    </source>
</evidence>
<reference evidence="8 9" key="1">
    <citation type="journal article" date="2024" name="Nat. Commun.">
        <title>Phylogenomics reveals the evolutionary origins of lichenization in chlorophyte algae.</title>
        <authorList>
            <person name="Puginier C."/>
            <person name="Libourel C."/>
            <person name="Otte J."/>
            <person name="Skaloud P."/>
            <person name="Haon M."/>
            <person name="Grisel S."/>
            <person name="Petersen M."/>
            <person name="Berrin J.G."/>
            <person name="Delaux P.M."/>
            <person name="Dal Grande F."/>
            <person name="Keller J."/>
        </authorList>
    </citation>
    <scope>NUCLEOTIDE SEQUENCE [LARGE SCALE GENOMIC DNA]</scope>
    <source>
        <strain evidence="8 9">SAG 2523</strain>
    </source>
</reference>
<comment type="caution">
    <text evidence="8">The sequence shown here is derived from an EMBL/GenBank/DDBJ whole genome shotgun (WGS) entry which is preliminary data.</text>
</comment>
<feature type="transmembrane region" description="Helical" evidence="7">
    <location>
        <begin position="574"/>
        <end position="595"/>
    </location>
</feature>
<protein>
    <submittedName>
        <fullName evidence="8">Uncharacterized protein</fullName>
    </submittedName>
</protein>
<evidence type="ECO:0000256" key="6">
    <source>
        <dbReference type="ARBA" id="ARBA00023136"/>
    </source>
</evidence>
<dbReference type="PANTHER" id="PTHR31645">
    <property type="entry name" value="OLIGOPEPTIDE TRANSPORTER YGL114W-RELATED"/>
    <property type="match status" value="1"/>
</dbReference>
<dbReference type="NCBIfam" id="TIGR00728">
    <property type="entry name" value="OPT_sfam"/>
    <property type="match status" value="1"/>
</dbReference>
<feature type="transmembrane region" description="Helical" evidence="7">
    <location>
        <begin position="653"/>
        <end position="675"/>
    </location>
</feature>
<dbReference type="AlphaFoldDB" id="A0AAW1SVY4"/>
<comment type="similarity">
    <text evidence="2">Belongs to the YSL (TC 2.A.67.2) family.</text>
</comment>
<keyword evidence="3" id="KW-0813">Transport</keyword>
<evidence type="ECO:0000313" key="9">
    <source>
        <dbReference type="Proteomes" id="UP001485043"/>
    </source>
</evidence>